<accession>A0ABR2KIP9</accession>
<feature type="region of interest" description="Disordered" evidence="1">
    <location>
        <begin position="1"/>
        <end position="21"/>
    </location>
</feature>
<name>A0ABR2KIP9_9EUKA</name>
<reference evidence="2 3" key="1">
    <citation type="submission" date="2024-04" db="EMBL/GenBank/DDBJ databases">
        <title>Tritrichomonas musculus Genome.</title>
        <authorList>
            <person name="Alves-Ferreira E."/>
            <person name="Grigg M."/>
            <person name="Lorenzi H."/>
            <person name="Galac M."/>
        </authorList>
    </citation>
    <scope>NUCLEOTIDE SEQUENCE [LARGE SCALE GENOMIC DNA]</scope>
    <source>
        <strain evidence="2 3">EAF2021</strain>
    </source>
</reference>
<evidence type="ECO:0000256" key="1">
    <source>
        <dbReference type="SAM" id="MobiDB-lite"/>
    </source>
</evidence>
<gene>
    <name evidence="2" type="ORF">M9Y10_035430</name>
</gene>
<organism evidence="2 3">
    <name type="scientific">Tritrichomonas musculus</name>
    <dbReference type="NCBI Taxonomy" id="1915356"/>
    <lineage>
        <taxon>Eukaryota</taxon>
        <taxon>Metamonada</taxon>
        <taxon>Parabasalia</taxon>
        <taxon>Tritrichomonadida</taxon>
        <taxon>Tritrichomonadidae</taxon>
        <taxon>Tritrichomonas</taxon>
    </lineage>
</organism>
<dbReference type="EMBL" id="JAPFFF010000005">
    <property type="protein sequence ID" value="KAK8890646.1"/>
    <property type="molecule type" value="Genomic_DNA"/>
</dbReference>
<evidence type="ECO:0000313" key="3">
    <source>
        <dbReference type="Proteomes" id="UP001470230"/>
    </source>
</evidence>
<keyword evidence="3" id="KW-1185">Reference proteome</keyword>
<evidence type="ECO:0000313" key="2">
    <source>
        <dbReference type="EMBL" id="KAK8890646.1"/>
    </source>
</evidence>
<protein>
    <submittedName>
        <fullName evidence="2">Uncharacterized protein</fullName>
    </submittedName>
</protein>
<comment type="caution">
    <text evidence="2">The sequence shown here is derived from an EMBL/GenBank/DDBJ whole genome shotgun (WGS) entry which is preliminary data.</text>
</comment>
<sequence>MTNEINEELDLHGSTNYHDEGGVNISNEMVEHFEIPENNLKEEIQLLRRSSYDKNFQIKSSNLQYLKSLMINLSMDPNAKDLIPHSESPTTGKQVLMSWNIPMNHD</sequence>
<proteinExistence type="predicted"/>
<dbReference type="Proteomes" id="UP001470230">
    <property type="component" value="Unassembled WGS sequence"/>
</dbReference>